<feature type="compositionally biased region" description="Basic and acidic residues" evidence="1">
    <location>
        <begin position="322"/>
        <end position="331"/>
    </location>
</feature>
<dbReference type="EMBL" id="CAJNNV010025083">
    <property type="protein sequence ID" value="CAE8612121.1"/>
    <property type="molecule type" value="Genomic_DNA"/>
</dbReference>
<accession>A0A813FH57</accession>
<feature type="region of interest" description="Disordered" evidence="1">
    <location>
        <begin position="322"/>
        <end position="344"/>
    </location>
</feature>
<evidence type="ECO:0000256" key="1">
    <source>
        <dbReference type="SAM" id="MobiDB-lite"/>
    </source>
</evidence>
<name>A0A813FH57_POLGL</name>
<keyword evidence="3" id="KW-1185">Reference proteome</keyword>
<dbReference type="OrthoDB" id="428346at2759"/>
<dbReference type="Proteomes" id="UP000654075">
    <property type="component" value="Unassembled WGS sequence"/>
</dbReference>
<evidence type="ECO:0000313" key="2">
    <source>
        <dbReference type="EMBL" id="CAE8612121.1"/>
    </source>
</evidence>
<reference evidence="2" key="1">
    <citation type="submission" date="2021-02" db="EMBL/GenBank/DDBJ databases">
        <authorList>
            <person name="Dougan E. K."/>
            <person name="Rhodes N."/>
            <person name="Thang M."/>
            <person name="Chan C."/>
        </authorList>
    </citation>
    <scope>NUCLEOTIDE SEQUENCE</scope>
</reference>
<comment type="caution">
    <text evidence="2">The sequence shown here is derived from an EMBL/GenBank/DDBJ whole genome shotgun (WGS) entry which is preliminary data.</text>
</comment>
<sequence>MAVRKCLSEGGQPGSECGNVVMWFCEAGDLCGGLGDELRGLISSFYAALVSNSVFFVRWHKMGQDILSFFASNGVDVRPPGGIQSCATHSVIDRSWAEFGTVIQTIQHTAGCTLIRTNTDPRLWWGHEQPVLFPEQQALHATISRHDGFGCAMAFLFKPLEVLLEQHLRLPQNFVAVHMRTGDGDMEGSLEAVDAAQVNSSLHCARQLAERLFGGAAFHIFFASGSSAAKALAKQQSVPLGHTVFTTEASAAHIDHHKGVVDRHHFLEGVWNDFVILQQAKGLVLAGSSEGRVSGFAWTAAAMSFIPAEYILNNDCERSITNRTEPNRPIDDLSGGSELPVRGR</sequence>
<proteinExistence type="predicted"/>
<organism evidence="2 3">
    <name type="scientific">Polarella glacialis</name>
    <name type="common">Dinoflagellate</name>
    <dbReference type="NCBI Taxonomy" id="89957"/>
    <lineage>
        <taxon>Eukaryota</taxon>
        <taxon>Sar</taxon>
        <taxon>Alveolata</taxon>
        <taxon>Dinophyceae</taxon>
        <taxon>Suessiales</taxon>
        <taxon>Suessiaceae</taxon>
        <taxon>Polarella</taxon>
    </lineage>
</organism>
<evidence type="ECO:0008006" key="4">
    <source>
        <dbReference type="Google" id="ProtNLM"/>
    </source>
</evidence>
<protein>
    <recommendedName>
        <fullName evidence="4">Peptide-O-fucosyltransferase 1</fullName>
    </recommendedName>
</protein>
<gene>
    <name evidence="2" type="ORF">PGLA1383_LOCUS29919</name>
</gene>
<evidence type="ECO:0000313" key="3">
    <source>
        <dbReference type="Proteomes" id="UP000654075"/>
    </source>
</evidence>
<dbReference type="AlphaFoldDB" id="A0A813FH57"/>